<sequence>MLRETIMSPPEKMQAILPLLQRLYPKAHCTLDFADPLQLLVSTILSAQCTDERVNLVTPAVFQKYRTAADYAAAPLEDLEEAFHATGFFRQKAKSIKQICQTLVERFAGQIPPSLEELVKFPGIGRKTANVILGNAFGIPGIVVDTHVGRVSRRLGLTTNKDPVKIEFDLMALVPQEDWTDFSHQLIWHGRQVCMAKKPRCTACALLPYCNFGQKQQ</sequence>
<evidence type="ECO:0000256" key="2">
    <source>
        <dbReference type="ARBA" id="ARBA00022485"/>
    </source>
</evidence>
<evidence type="ECO:0000313" key="15">
    <source>
        <dbReference type="Proteomes" id="UP000000483"/>
    </source>
</evidence>
<dbReference type="SUPFAM" id="SSF48150">
    <property type="entry name" value="DNA-glycosylase"/>
    <property type="match status" value="1"/>
</dbReference>
<keyword evidence="9 12" id="KW-0234">DNA repair</keyword>
<dbReference type="EMBL" id="CP002629">
    <property type="protein sequence ID" value="AEB10369.1"/>
    <property type="molecule type" value="Genomic_DNA"/>
</dbReference>
<dbReference type="STRING" id="880072.Desac_2551"/>
<keyword evidence="11 12" id="KW-0326">Glycosidase</keyword>
<dbReference type="KEGG" id="dao:Desac_2551"/>
<dbReference type="PIRSF" id="PIRSF001435">
    <property type="entry name" value="Nth"/>
    <property type="match status" value="1"/>
</dbReference>
<comment type="similarity">
    <text evidence="1 12">Belongs to the Nth/MutY family.</text>
</comment>
<dbReference type="NCBIfam" id="TIGR01083">
    <property type="entry name" value="nth"/>
    <property type="match status" value="1"/>
</dbReference>
<keyword evidence="5 12" id="KW-0378">Hydrolase</keyword>
<feature type="domain" description="HhH-GPD" evidence="13">
    <location>
        <begin position="45"/>
        <end position="192"/>
    </location>
</feature>
<keyword evidence="7 12" id="KW-0411">Iron-sulfur</keyword>
<dbReference type="InterPro" id="IPR004035">
    <property type="entry name" value="Endouclease-III_FeS-bd_BS"/>
</dbReference>
<keyword evidence="2 12" id="KW-0004">4Fe-4S</keyword>
<dbReference type="SMART" id="SM00478">
    <property type="entry name" value="ENDO3c"/>
    <property type="match status" value="1"/>
</dbReference>
<evidence type="ECO:0000256" key="4">
    <source>
        <dbReference type="ARBA" id="ARBA00022763"/>
    </source>
</evidence>
<evidence type="ECO:0000256" key="6">
    <source>
        <dbReference type="ARBA" id="ARBA00023004"/>
    </source>
</evidence>
<dbReference type="PROSITE" id="PS00764">
    <property type="entry name" value="ENDONUCLEASE_III_1"/>
    <property type="match status" value="1"/>
</dbReference>
<dbReference type="Proteomes" id="UP000000483">
    <property type="component" value="Chromosome"/>
</dbReference>
<evidence type="ECO:0000256" key="8">
    <source>
        <dbReference type="ARBA" id="ARBA00023125"/>
    </source>
</evidence>
<dbReference type="Gene3D" id="1.10.340.30">
    <property type="entry name" value="Hypothetical protein, domain 2"/>
    <property type="match status" value="1"/>
</dbReference>
<dbReference type="HAMAP" id="MF_00942">
    <property type="entry name" value="Nth"/>
    <property type="match status" value="1"/>
</dbReference>
<dbReference type="PANTHER" id="PTHR10359:SF18">
    <property type="entry name" value="ENDONUCLEASE III"/>
    <property type="match status" value="1"/>
</dbReference>
<feature type="binding site" evidence="12">
    <location>
        <position position="201"/>
    </location>
    <ligand>
        <name>[4Fe-4S] cluster</name>
        <dbReference type="ChEBI" id="CHEBI:49883"/>
    </ligand>
</feature>
<dbReference type="InterPro" id="IPR000445">
    <property type="entry name" value="HhH_motif"/>
</dbReference>
<dbReference type="GO" id="GO:0140078">
    <property type="term" value="F:class I DNA-(apurinic or apyrimidinic site) endonuclease activity"/>
    <property type="evidence" value="ECO:0007669"/>
    <property type="project" value="UniProtKB-EC"/>
</dbReference>
<dbReference type="AlphaFoldDB" id="F2NIG7"/>
<accession>F2NIG7</accession>
<keyword evidence="14" id="KW-0255">Endonuclease</keyword>
<evidence type="ECO:0000256" key="10">
    <source>
        <dbReference type="ARBA" id="ARBA00023239"/>
    </source>
</evidence>
<keyword evidence="4 12" id="KW-0227">DNA damage</keyword>
<feature type="binding site" evidence="12">
    <location>
        <position position="204"/>
    </location>
    <ligand>
        <name>[4Fe-4S] cluster</name>
        <dbReference type="ChEBI" id="CHEBI:49883"/>
    </ligand>
</feature>
<dbReference type="InterPro" id="IPR003265">
    <property type="entry name" value="HhH-GPD_domain"/>
</dbReference>
<keyword evidence="14" id="KW-0540">Nuclease</keyword>
<proteinExistence type="inferred from homology"/>
<gene>
    <name evidence="12" type="primary">nth</name>
    <name evidence="14" type="ordered locus">Desac_2551</name>
</gene>
<keyword evidence="3 12" id="KW-0479">Metal-binding</keyword>
<keyword evidence="6 12" id="KW-0408">Iron</keyword>
<evidence type="ECO:0000259" key="13">
    <source>
        <dbReference type="SMART" id="SM00478"/>
    </source>
</evidence>
<dbReference type="GO" id="GO:0046872">
    <property type="term" value="F:metal ion binding"/>
    <property type="evidence" value="ECO:0007669"/>
    <property type="project" value="UniProtKB-KW"/>
</dbReference>
<dbReference type="GO" id="GO:0003677">
    <property type="term" value="F:DNA binding"/>
    <property type="evidence" value="ECO:0007669"/>
    <property type="project" value="UniProtKB-UniRule"/>
</dbReference>
<comment type="cofactor">
    <cofactor evidence="12">
        <name>[4Fe-4S] cluster</name>
        <dbReference type="ChEBI" id="CHEBI:49883"/>
    </cofactor>
    <text evidence="12">Binds 1 [4Fe-4S] cluster.</text>
</comment>
<evidence type="ECO:0000313" key="14">
    <source>
        <dbReference type="EMBL" id="AEB10369.1"/>
    </source>
</evidence>
<name>F2NIG7_DESAR</name>
<evidence type="ECO:0000256" key="11">
    <source>
        <dbReference type="ARBA" id="ARBA00023295"/>
    </source>
</evidence>
<dbReference type="InterPro" id="IPR023170">
    <property type="entry name" value="HhH_base_excis_C"/>
</dbReference>
<comment type="catalytic activity">
    <reaction evidence="12">
        <text>2'-deoxyribonucleotide-(2'-deoxyribose 5'-phosphate)-2'-deoxyribonucleotide-DNA = a 3'-end 2'-deoxyribonucleotide-(2,3-dehydro-2,3-deoxyribose 5'-phosphate)-DNA + a 5'-end 5'-phospho-2'-deoxyribonucleoside-DNA + H(+)</text>
        <dbReference type="Rhea" id="RHEA:66592"/>
        <dbReference type="Rhea" id="RHEA-COMP:13180"/>
        <dbReference type="Rhea" id="RHEA-COMP:16897"/>
        <dbReference type="Rhea" id="RHEA-COMP:17067"/>
        <dbReference type="ChEBI" id="CHEBI:15378"/>
        <dbReference type="ChEBI" id="CHEBI:136412"/>
        <dbReference type="ChEBI" id="CHEBI:157695"/>
        <dbReference type="ChEBI" id="CHEBI:167181"/>
        <dbReference type="EC" id="4.2.99.18"/>
    </reaction>
</comment>
<evidence type="ECO:0000256" key="3">
    <source>
        <dbReference type="ARBA" id="ARBA00022723"/>
    </source>
</evidence>
<dbReference type="FunFam" id="1.10.340.30:FF:000001">
    <property type="entry name" value="Endonuclease III"/>
    <property type="match status" value="1"/>
</dbReference>
<evidence type="ECO:0000256" key="5">
    <source>
        <dbReference type="ARBA" id="ARBA00022801"/>
    </source>
</evidence>
<keyword evidence="15" id="KW-1185">Reference proteome</keyword>
<dbReference type="HOGENOM" id="CLU_012862_3_3_7"/>
<organism evidence="14 15">
    <name type="scientific">Desulfobacca acetoxidans (strain ATCC 700848 / DSM 11109 / ASRB2)</name>
    <dbReference type="NCBI Taxonomy" id="880072"/>
    <lineage>
        <taxon>Bacteria</taxon>
        <taxon>Pseudomonadati</taxon>
        <taxon>Thermodesulfobacteriota</taxon>
        <taxon>Desulfobaccia</taxon>
        <taxon>Desulfobaccales</taxon>
        <taxon>Desulfobaccaceae</taxon>
        <taxon>Desulfobacca</taxon>
    </lineage>
</organism>
<keyword evidence="10 12" id="KW-0456">Lyase</keyword>
<reference evidence="14 15" key="1">
    <citation type="journal article" date="2011" name="Stand. Genomic Sci.">
        <title>Complete genome sequence of the acetate-degrading sulfate reducer Desulfobacca acetoxidans type strain (ASRB2).</title>
        <authorList>
            <person name="Goker M."/>
            <person name="Teshima H."/>
            <person name="Lapidus A."/>
            <person name="Nolan M."/>
            <person name="Lucas S."/>
            <person name="Hammon N."/>
            <person name="Deshpande S."/>
            <person name="Cheng J.F."/>
            <person name="Tapia R."/>
            <person name="Han C."/>
            <person name="Goodwin L."/>
            <person name="Pitluck S."/>
            <person name="Huntemann M."/>
            <person name="Liolios K."/>
            <person name="Ivanova N."/>
            <person name="Pagani I."/>
            <person name="Mavromatis K."/>
            <person name="Ovchinikova G."/>
            <person name="Pati A."/>
            <person name="Chen A."/>
            <person name="Palaniappan K."/>
            <person name="Land M."/>
            <person name="Hauser L."/>
            <person name="Brambilla E.M."/>
            <person name="Rohde M."/>
            <person name="Spring S."/>
            <person name="Detter J.C."/>
            <person name="Woyke T."/>
            <person name="Bristow J."/>
            <person name="Eisen J.A."/>
            <person name="Markowitz V."/>
            <person name="Hugenholtz P."/>
            <person name="Kyrpides N.C."/>
            <person name="Klenk H.P."/>
        </authorList>
    </citation>
    <scope>NUCLEOTIDE SEQUENCE [LARGE SCALE GENOMIC DNA]</scope>
    <source>
        <strain evidence="15">ATCC 700848 / DSM 11109 / ASRB2</strain>
    </source>
</reference>
<dbReference type="Pfam" id="PF00730">
    <property type="entry name" value="HhH-GPD"/>
    <property type="match status" value="1"/>
</dbReference>
<dbReference type="EC" id="4.2.99.18" evidence="12"/>
<dbReference type="InterPro" id="IPR005759">
    <property type="entry name" value="Nth"/>
</dbReference>
<dbReference type="CDD" id="cd00056">
    <property type="entry name" value="ENDO3c"/>
    <property type="match status" value="1"/>
</dbReference>
<evidence type="ECO:0000256" key="7">
    <source>
        <dbReference type="ARBA" id="ARBA00023014"/>
    </source>
</evidence>
<dbReference type="GO" id="GO:0051539">
    <property type="term" value="F:4 iron, 4 sulfur cluster binding"/>
    <property type="evidence" value="ECO:0007669"/>
    <property type="project" value="UniProtKB-UniRule"/>
</dbReference>
<feature type="binding site" evidence="12">
    <location>
        <position position="210"/>
    </location>
    <ligand>
        <name>[4Fe-4S] cluster</name>
        <dbReference type="ChEBI" id="CHEBI:49883"/>
    </ligand>
</feature>
<dbReference type="FunFam" id="1.10.1670.10:FF:000001">
    <property type="entry name" value="Endonuclease III"/>
    <property type="match status" value="1"/>
</dbReference>
<dbReference type="PANTHER" id="PTHR10359">
    <property type="entry name" value="A/G-SPECIFIC ADENINE GLYCOSYLASE/ENDONUCLEASE III"/>
    <property type="match status" value="1"/>
</dbReference>
<protein>
    <recommendedName>
        <fullName evidence="12">Endonuclease III</fullName>
        <ecNumber evidence="12">4.2.99.18</ecNumber>
    </recommendedName>
    <alternativeName>
        <fullName evidence="12">DNA-(apurinic or apyrimidinic site) lyase</fullName>
    </alternativeName>
</protein>
<dbReference type="GO" id="GO:0019104">
    <property type="term" value="F:DNA N-glycosylase activity"/>
    <property type="evidence" value="ECO:0007669"/>
    <property type="project" value="UniProtKB-UniRule"/>
</dbReference>
<dbReference type="InterPro" id="IPR011257">
    <property type="entry name" value="DNA_glycosylase"/>
</dbReference>
<comment type="function">
    <text evidence="12">DNA repair enzyme that has both DNA N-glycosylase activity and AP-lyase activity. The DNA N-glycosylase activity releases various damaged pyrimidines from DNA by cleaving the N-glycosidic bond, leaving an AP (apurinic/apyrimidinic) site. The AP-lyase activity cleaves the phosphodiester bond 3' to the AP site by a beta-elimination, leaving a 3'-terminal unsaturated sugar and a product with a terminal 5'-phosphate.</text>
</comment>
<evidence type="ECO:0000256" key="1">
    <source>
        <dbReference type="ARBA" id="ARBA00008343"/>
    </source>
</evidence>
<keyword evidence="8 12" id="KW-0238">DNA-binding</keyword>
<evidence type="ECO:0000256" key="12">
    <source>
        <dbReference type="HAMAP-Rule" id="MF_00942"/>
    </source>
</evidence>
<feature type="binding site" evidence="12">
    <location>
        <position position="194"/>
    </location>
    <ligand>
        <name>[4Fe-4S] cluster</name>
        <dbReference type="ChEBI" id="CHEBI:49883"/>
    </ligand>
</feature>
<reference evidence="15" key="2">
    <citation type="submission" date="2011-03" db="EMBL/GenBank/DDBJ databases">
        <title>The complete genome of Desulfobacca acetoxidans DSM 11109.</title>
        <authorList>
            <consortium name="US DOE Joint Genome Institute (JGI-PGF)"/>
            <person name="Lucas S."/>
            <person name="Copeland A."/>
            <person name="Lapidus A."/>
            <person name="Bruce D."/>
            <person name="Goodwin L."/>
            <person name="Pitluck S."/>
            <person name="Peters L."/>
            <person name="Kyrpides N."/>
            <person name="Mavromatis K."/>
            <person name="Ivanova N."/>
            <person name="Ovchinnikova G."/>
            <person name="Teshima H."/>
            <person name="Detter J.C."/>
            <person name="Han C."/>
            <person name="Land M."/>
            <person name="Hauser L."/>
            <person name="Markowitz V."/>
            <person name="Cheng J.-F."/>
            <person name="Hugenholtz P."/>
            <person name="Woyke T."/>
            <person name="Wu D."/>
            <person name="Spring S."/>
            <person name="Schueler E."/>
            <person name="Brambilla E."/>
            <person name="Klenk H.-P."/>
            <person name="Eisen J.A."/>
        </authorList>
    </citation>
    <scope>NUCLEOTIDE SEQUENCE [LARGE SCALE GENOMIC DNA]</scope>
    <source>
        <strain evidence="15">ATCC 700848 / DSM 11109 / ASRB2</strain>
    </source>
</reference>
<dbReference type="Gene3D" id="1.10.1670.10">
    <property type="entry name" value="Helix-hairpin-Helix base-excision DNA repair enzymes (C-terminal)"/>
    <property type="match status" value="1"/>
</dbReference>
<dbReference type="GO" id="GO:0006285">
    <property type="term" value="P:base-excision repair, AP site formation"/>
    <property type="evidence" value="ECO:0007669"/>
    <property type="project" value="TreeGrafter"/>
</dbReference>
<evidence type="ECO:0000256" key="9">
    <source>
        <dbReference type="ARBA" id="ARBA00023204"/>
    </source>
</evidence>
<dbReference type="Pfam" id="PF00633">
    <property type="entry name" value="HHH"/>
    <property type="match status" value="1"/>
</dbReference>
<dbReference type="eggNOG" id="COG0177">
    <property type="taxonomic scope" value="Bacteria"/>
</dbReference>